<evidence type="ECO:0000313" key="10">
    <source>
        <dbReference type="EMBL" id="TDP85740.1"/>
    </source>
</evidence>
<accession>A0A4R6RHC4</accession>
<evidence type="ECO:0000256" key="6">
    <source>
        <dbReference type="ARBA" id="ARBA00023136"/>
    </source>
</evidence>
<feature type="transmembrane region" description="Helical" evidence="9">
    <location>
        <begin position="20"/>
        <end position="41"/>
    </location>
</feature>
<keyword evidence="5 9" id="KW-1133">Transmembrane helix</keyword>
<dbReference type="Gene3D" id="3.30.420.270">
    <property type="match status" value="1"/>
</dbReference>
<name>A0A4R6RHC4_9BURK</name>
<comment type="similarity">
    <text evidence="2 7">Belongs to the ExbD/TolR family.</text>
</comment>
<keyword evidence="6 9" id="KW-0472">Membrane</keyword>
<keyword evidence="7" id="KW-0813">Transport</keyword>
<evidence type="ECO:0000256" key="7">
    <source>
        <dbReference type="RuleBase" id="RU003879"/>
    </source>
</evidence>
<evidence type="ECO:0000256" key="1">
    <source>
        <dbReference type="ARBA" id="ARBA00004162"/>
    </source>
</evidence>
<feature type="compositionally biased region" description="Low complexity" evidence="8">
    <location>
        <begin position="136"/>
        <end position="157"/>
    </location>
</feature>
<dbReference type="Pfam" id="PF02472">
    <property type="entry name" value="ExbD"/>
    <property type="match status" value="1"/>
</dbReference>
<dbReference type="PANTHER" id="PTHR30558:SF7">
    <property type="entry name" value="TOL-PAL SYSTEM PROTEIN TOLR"/>
    <property type="match status" value="1"/>
</dbReference>
<comment type="subcellular location">
    <subcellularLocation>
        <location evidence="1">Cell membrane</location>
        <topology evidence="1">Single-pass membrane protein</topology>
    </subcellularLocation>
    <subcellularLocation>
        <location evidence="7">Cell membrane</location>
        <topology evidence="7">Single-pass type II membrane protein</topology>
    </subcellularLocation>
</comment>
<evidence type="ECO:0000256" key="5">
    <source>
        <dbReference type="ARBA" id="ARBA00022989"/>
    </source>
</evidence>
<dbReference type="AlphaFoldDB" id="A0A4R6RHC4"/>
<gene>
    <name evidence="10" type="ORF">EV672_10289</name>
</gene>
<sequence length="157" mass="16405">MAFASFDNKRGSAPLAEINMVPLIDVMLVLLVIFIVTAPLMSHSVKLELPKASAQPVQAQAEKIDVSIDAAGVRFLNGKALSREELVLRLAAEGAKPTPPEMHLRVDQSVPYRVVAETLADASRAGVGKIGFVTDPSTAPAASGQAPQAGPSPAGKR</sequence>
<dbReference type="EMBL" id="SNXW01000002">
    <property type="protein sequence ID" value="TDP85740.1"/>
    <property type="molecule type" value="Genomic_DNA"/>
</dbReference>
<evidence type="ECO:0000256" key="2">
    <source>
        <dbReference type="ARBA" id="ARBA00005811"/>
    </source>
</evidence>
<evidence type="ECO:0000256" key="8">
    <source>
        <dbReference type="SAM" id="MobiDB-lite"/>
    </source>
</evidence>
<keyword evidence="7" id="KW-0653">Protein transport</keyword>
<reference evidence="10 11" key="1">
    <citation type="submission" date="2019-03" db="EMBL/GenBank/DDBJ databases">
        <title>Genomic Encyclopedia of Type Strains, Phase IV (KMG-IV): sequencing the most valuable type-strain genomes for metagenomic binning, comparative biology and taxonomic classification.</title>
        <authorList>
            <person name="Goeker M."/>
        </authorList>
    </citation>
    <scope>NUCLEOTIDE SEQUENCE [LARGE SCALE GENOMIC DNA]</scope>
    <source>
        <strain evidence="10 11">DSM 11901</strain>
    </source>
</reference>
<comment type="caution">
    <text evidence="10">The sequence shown here is derived from an EMBL/GenBank/DDBJ whole genome shotgun (WGS) entry which is preliminary data.</text>
</comment>
<dbReference type="GO" id="GO:0015031">
    <property type="term" value="P:protein transport"/>
    <property type="evidence" value="ECO:0007669"/>
    <property type="project" value="UniProtKB-KW"/>
</dbReference>
<feature type="region of interest" description="Disordered" evidence="8">
    <location>
        <begin position="133"/>
        <end position="157"/>
    </location>
</feature>
<protein>
    <submittedName>
        <fullName evidence="10">Outer membrane transport energization protein ExbD</fullName>
    </submittedName>
</protein>
<dbReference type="PANTHER" id="PTHR30558">
    <property type="entry name" value="EXBD MEMBRANE COMPONENT OF PMF-DRIVEN MACROMOLECULE IMPORT SYSTEM"/>
    <property type="match status" value="1"/>
</dbReference>
<dbReference type="OrthoDB" id="9798629at2"/>
<dbReference type="Proteomes" id="UP000294593">
    <property type="component" value="Unassembled WGS sequence"/>
</dbReference>
<dbReference type="RefSeq" id="WP_133606659.1">
    <property type="nucleotide sequence ID" value="NZ_SNXW01000002.1"/>
</dbReference>
<evidence type="ECO:0000256" key="3">
    <source>
        <dbReference type="ARBA" id="ARBA00022475"/>
    </source>
</evidence>
<dbReference type="GO" id="GO:0005886">
    <property type="term" value="C:plasma membrane"/>
    <property type="evidence" value="ECO:0007669"/>
    <property type="project" value="UniProtKB-SubCell"/>
</dbReference>
<keyword evidence="11" id="KW-1185">Reference proteome</keyword>
<proteinExistence type="inferred from homology"/>
<keyword evidence="4 7" id="KW-0812">Transmembrane</keyword>
<evidence type="ECO:0000313" key="11">
    <source>
        <dbReference type="Proteomes" id="UP000294593"/>
    </source>
</evidence>
<organism evidence="10 11">
    <name type="scientific">Aquabacterium commune</name>
    <dbReference type="NCBI Taxonomy" id="70586"/>
    <lineage>
        <taxon>Bacteria</taxon>
        <taxon>Pseudomonadati</taxon>
        <taxon>Pseudomonadota</taxon>
        <taxon>Betaproteobacteria</taxon>
        <taxon>Burkholderiales</taxon>
        <taxon>Aquabacterium</taxon>
    </lineage>
</organism>
<dbReference type="InterPro" id="IPR003400">
    <property type="entry name" value="ExbD"/>
</dbReference>
<dbReference type="GO" id="GO:0022857">
    <property type="term" value="F:transmembrane transporter activity"/>
    <property type="evidence" value="ECO:0007669"/>
    <property type="project" value="InterPro"/>
</dbReference>
<evidence type="ECO:0000256" key="4">
    <source>
        <dbReference type="ARBA" id="ARBA00022692"/>
    </source>
</evidence>
<keyword evidence="3" id="KW-1003">Cell membrane</keyword>
<evidence type="ECO:0000256" key="9">
    <source>
        <dbReference type="SAM" id="Phobius"/>
    </source>
</evidence>